<proteinExistence type="predicted"/>
<keyword evidence="1" id="KW-0521">NADP</keyword>
<keyword evidence="2" id="KW-0560">Oxidoreductase</keyword>
<dbReference type="Gene3D" id="3.90.180.10">
    <property type="entry name" value="Medium-chain alcohol dehydrogenases, catalytic domain"/>
    <property type="match status" value="1"/>
</dbReference>
<name>A0AAD9MKI3_PROWI</name>
<accession>A0AAD9MKI3</accession>
<dbReference type="PANTHER" id="PTHR48106">
    <property type="entry name" value="QUINONE OXIDOREDUCTASE PIG3-RELATED"/>
    <property type="match status" value="1"/>
</dbReference>
<dbReference type="InterPro" id="IPR011032">
    <property type="entry name" value="GroES-like_sf"/>
</dbReference>
<dbReference type="InterPro" id="IPR013154">
    <property type="entry name" value="ADH-like_N"/>
</dbReference>
<gene>
    <name evidence="4" type="ORF">QBZ16_000938</name>
</gene>
<dbReference type="InterPro" id="IPR013149">
    <property type="entry name" value="ADH-like_C"/>
</dbReference>
<organism evidence="4 5">
    <name type="scientific">Prototheca wickerhamii</name>
    <dbReference type="NCBI Taxonomy" id="3111"/>
    <lineage>
        <taxon>Eukaryota</taxon>
        <taxon>Viridiplantae</taxon>
        <taxon>Chlorophyta</taxon>
        <taxon>core chlorophytes</taxon>
        <taxon>Trebouxiophyceae</taxon>
        <taxon>Chlorellales</taxon>
        <taxon>Chlorellaceae</taxon>
        <taxon>Prototheca</taxon>
    </lineage>
</organism>
<dbReference type="Gene3D" id="3.40.50.720">
    <property type="entry name" value="NAD(P)-binding Rossmann-like Domain"/>
    <property type="match status" value="1"/>
</dbReference>
<evidence type="ECO:0000256" key="2">
    <source>
        <dbReference type="ARBA" id="ARBA00023002"/>
    </source>
</evidence>
<feature type="domain" description="Enoyl reductase (ER)" evidence="3">
    <location>
        <begin position="19"/>
        <end position="336"/>
    </location>
</feature>
<evidence type="ECO:0000256" key="1">
    <source>
        <dbReference type="ARBA" id="ARBA00022857"/>
    </source>
</evidence>
<dbReference type="Pfam" id="PF00107">
    <property type="entry name" value="ADH_zinc_N"/>
    <property type="match status" value="1"/>
</dbReference>
<evidence type="ECO:0000313" key="5">
    <source>
        <dbReference type="Proteomes" id="UP001255856"/>
    </source>
</evidence>
<dbReference type="SUPFAM" id="SSF51735">
    <property type="entry name" value="NAD(P)-binding Rossmann-fold domains"/>
    <property type="match status" value="1"/>
</dbReference>
<dbReference type="PANTHER" id="PTHR48106:SF2">
    <property type="entry name" value="ZN2+-BINDING DEHYDROGENASE"/>
    <property type="match status" value="1"/>
</dbReference>
<dbReference type="SMART" id="SM00829">
    <property type="entry name" value="PKS_ER"/>
    <property type="match status" value="1"/>
</dbReference>
<dbReference type="AlphaFoldDB" id="A0AAD9MKI3"/>
<evidence type="ECO:0000313" key="4">
    <source>
        <dbReference type="EMBL" id="KAK2076413.1"/>
    </source>
</evidence>
<dbReference type="Proteomes" id="UP001255856">
    <property type="component" value="Unassembled WGS sequence"/>
</dbReference>
<evidence type="ECO:0000259" key="3">
    <source>
        <dbReference type="SMART" id="SM00829"/>
    </source>
</evidence>
<dbReference type="GO" id="GO:0070402">
    <property type="term" value="F:NADPH binding"/>
    <property type="evidence" value="ECO:0007669"/>
    <property type="project" value="TreeGrafter"/>
</dbReference>
<dbReference type="Pfam" id="PF08240">
    <property type="entry name" value="ADH_N"/>
    <property type="match status" value="1"/>
</dbReference>
<dbReference type="InterPro" id="IPR036291">
    <property type="entry name" value="NAD(P)-bd_dom_sf"/>
</dbReference>
<protein>
    <recommendedName>
        <fullName evidence="3">Enoyl reductase (ER) domain-containing protein</fullName>
    </recommendedName>
</protein>
<dbReference type="EMBL" id="JASFZW010000010">
    <property type="protein sequence ID" value="KAK2076413.1"/>
    <property type="molecule type" value="Genomic_DNA"/>
</dbReference>
<dbReference type="CDD" id="cd05282">
    <property type="entry name" value="ETR_like"/>
    <property type="match status" value="1"/>
</dbReference>
<keyword evidence="5" id="KW-1185">Reference proteome</keyword>
<comment type="caution">
    <text evidence="4">The sequence shown here is derived from an EMBL/GenBank/DDBJ whole genome shotgun (WGS) entry which is preliminary data.</text>
</comment>
<reference evidence="4" key="1">
    <citation type="submission" date="2021-01" db="EMBL/GenBank/DDBJ databases">
        <authorList>
            <person name="Eckstrom K.M.E."/>
        </authorList>
    </citation>
    <scope>NUCLEOTIDE SEQUENCE</scope>
    <source>
        <strain evidence="4">UVCC 0001</strain>
    </source>
</reference>
<dbReference type="SUPFAM" id="SSF50129">
    <property type="entry name" value="GroES-like"/>
    <property type="match status" value="1"/>
</dbReference>
<dbReference type="GO" id="GO:0016651">
    <property type="term" value="F:oxidoreductase activity, acting on NAD(P)H"/>
    <property type="evidence" value="ECO:0007669"/>
    <property type="project" value="TreeGrafter"/>
</dbReference>
<sequence length="338" mass="35363">MAAEGVNRAVALESFDPENPTSTLKIIERPIPEPASGEVLVNPSDVSSITGNYAGFKLPEDGVGIPGGDALGTVAKLGADVTGLEVGQRVVSLVWPTGEGRGTWQQYAVMPAAALIPVPDVLSDEVASQFRVNPLTAYAFVDTLEREGLLQTHWVVSSAAASALGHMFASYARNKGIRTINLVRRDDAAEGLRAAGADVVINTETTADLAAAIREATGGAGADAHFECVGGDLSGVAGGLRDGGVIFAYGALGERNVSVPIPDLLFRYVSVRGFWLSLYFKESSQEQRVEALKNALQAMAEGKLVVPAGGKRFSLDQVKEAVAESVRPGRGGKVFLEG</sequence>
<dbReference type="InterPro" id="IPR020843">
    <property type="entry name" value="ER"/>
</dbReference>